<dbReference type="GO" id="GO:1901137">
    <property type="term" value="P:carbohydrate derivative biosynthetic process"/>
    <property type="evidence" value="ECO:0007669"/>
    <property type="project" value="UniProtKB-ARBA"/>
</dbReference>
<comment type="caution">
    <text evidence="5">The sequence shown here is derived from an EMBL/GenBank/DDBJ whole genome shotgun (WGS) entry which is preliminary data.</text>
</comment>
<protein>
    <submittedName>
        <fullName evidence="5">Glycosyltransferase involved in cell wall biosynthesis</fullName>
    </submittedName>
</protein>
<dbReference type="SUPFAM" id="SSF53756">
    <property type="entry name" value="UDP-Glycosyltransferase/glycogen phosphorylase"/>
    <property type="match status" value="1"/>
</dbReference>
<feature type="domain" description="Glycosyl transferase family 1" evidence="3">
    <location>
        <begin position="264"/>
        <end position="422"/>
    </location>
</feature>
<gene>
    <name evidence="5" type="ORF">C8N24_6662</name>
</gene>
<evidence type="ECO:0000259" key="4">
    <source>
        <dbReference type="Pfam" id="PF13579"/>
    </source>
</evidence>
<evidence type="ECO:0000256" key="2">
    <source>
        <dbReference type="ARBA" id="ARBA00022679"/>
    </source>
</evidence>
<dbReference type="RefSeq" id="WP_170179588.1">
    <property type="nucleotide sequence ID" value="NZ_RBIL01000003.1"/>
</dbReference>
<dbReference type="PANTHER" id="PTHR45947:SF3">
    <property type="entry name" value="SULFOQUINOVOSYL TRANSFERASE SQD2"/>
    <property type="match status" value="1"/>
</dbReference>
<reference evidence="5 6" key="1">
    <citation type="submission" date="2018-10" db="EMBL/GenBank/DDBJ databases">
        <title>Genomic Encyclopedia of Archaeal and Bacterial Type Strains, Phase II (KMG-II): from individual species to whole genera.</title>
        <authorList>
            <person name="Goeker M."/>
        </authorList>
    </citation>
    <scope>NUCLEOTIDE SEQUENCE [LARGE SCALE GENOMIC DNA]</scope>
    <source>
        <strain evidence="5 6">DSM 14954</strain>
    </source>
</reference>
<dbReference type="InterPro" id="IPR050194">
    <property type="entry name" value="Glycosyltransferase_grp1"/>
</dbReference>
<name>A0A660KVE1_9ACTN</name>
<keyword evidence="1" id="KW-0328">Glycosyltransferase</keyword>
<dbReference type="EMBL" id="RBIL01000003">
    <property type="protein sequence ID" value="RKQ85028.1"/>
    <property type="molecule type" value="Genomic_DNA"/>
</dbReference>
<dbReference type="Proteomes" id="UP000278962">
    <property type="component" value="Unassembled WGS sequence"/>
</dbReference>
<sequence length="498" mass="53090">MRVLIFHGYLLHGTGSNVYNAELGAALVRGGHELHLLCQERDPFSLDWVDAVGDWDAGALQVRERGAGPVRATVYRPNIGGVLPLYVADRYEGFDARPFPQLSDEELDFYIESNVAAVREVVERARPEVALANHLVMAPLIFARALGEDVPYAVKVHGSDLEYVVKPYPRFRPHAVEGAAPAKAFLVGSYHTGQTLWDELDDPTVPPRTKLGPPGVDVERFAPRAVDLQDLRNRLAAMAPAAVTGSSFDRDTQEAVAALDAVEPGDRLIVFVGKLIASKGVELLLAAFPLVLAREPRARLLVVGFGAFRPGLEAMAASLAAGVVPEVQGEDGRELPQVSAFLASADETYAEAAKATAGRVQFAGRLDHDELTGLLPACEAMAVTSTFPEAFGMVAAEAAACGALPVVANHSGLGEVARTLRAAVPVEARDWLSFELGDSSVTELADALSGWLGAPEDVRARTREAIVETTRARYSWDGVARTVIAAGQGALADLPDPV</sequence>
<evidence type="ECO:0000259" key="3">
    <source>
        <dbReference type="Pfam" id="PF00534"/>
    </source>
</evidence>
<dbReference type="PANTHER" id="PTHR45947">
    <property type="entry name" value="SULFOQUINOVOSYL TRANSFERASE SQD2"/>
    <property type="match status" value="1"/>
</dbReference>
<evidence type="ECO:0000256" key="1">
    <source>
        <dbReference type="ARBA" id="ARBA00022676"/>
    </source>
</evidence>
<dbReference type="InterPro" id="IPR028098">
    <property type="entry name" value="Glyco_trans_4-like_N"/>
</dbReference>
<dbReference type="InterPro" id="IPR001296">
    <property type="entry name" value="Glyco_trans_1"/>
</dbReference>
<dbReference type="CDD" id="cd03801">
    <property type="entry name" value="GT4_PimA-like"/>
    <property type="match status" value="1"/>
</dbReference>
<organism evidence="5 6">
    <name type="scientific">Solirubrobacter pauli</name>
    <dbReference type="NCBI Taxonomy" id="166793"/>
    <lineage>
        <taxon>Bacteria</taxon>
        <taxon>Bacillati</taxon>
        <taxon>Actinomycetota</taxon>
        <taxon>Thermoleophilia</taxon>
        <taxon>Solirubrobacterales</taxon>
        <taxon>Solirubrobacteraceae</taxon>
        <taxon>Solirubrobacter</taxon>
    </lineage>
</organism>
<proteinExistence type="predicted"/>
<dbReference type="Pfam" id="PF13579">
    <property type="entry name" value="Glyco_trans_4_4"/>
    <property type="match status" value="1"/>
</dbReference>
<accession>A0A660KVE1</accession>
<dbReference type="AlphaFoldDB" id="A0A660KVE1"/>
<keyword evidence="6" id="KW-1185">Reference proteome</keyword>
<evidence type="ECO:0000313" key="6">
    <source>
        <dbReference type="Proteomes" id="UP000278962"/>
    </source>
</evidence>
<dbReference type="Gene3D" id="3.40.50.2000">
    <property type="entry name" value="Glycogen Phosphorylase B"/>
    <property type="match status" value="2"/>
</dbReference>
<dbReference type="GO" id="GO:0016757">
    <property type="term" value="F:glycosyltransferase activity"/>
    <property type="evidence" value="ECO:0007669"/>
    <property type="project" value="UniProtKB-KW"/>
</dbReference>
<keyword evidence="2 5" id="KW-0808">Transferase</keyword>
<evidence type="ECO:0000313" key="5">
    <source>
        <dbReference type="EMBL" id="RKQ85028.1"/>
    </source>
</evidence>
<dbReference type="Pfam" id="PF00534">
    <property type="entry name" value="Glycos_transf_1"/>
    <property type="match status" value="1"/>
</dbReference>
<feature type="domain" description="Glycosyltransferase subfamily 4-like N-terminal" evidence="4">
    <location>
        <begin position="14"/>
        <end position="178"/>
    </location>
</feature>